<dbReference type="InterPro" id="IPR036380">
    <property type="entry name" value="Isochorismatase-like_sf"/>
</dbReference>
<dbReference type="Proteomes" id="UP000652430">
    <property type="component" value="Unassembled WGS sequence"/>
</dbReference>
<dbReference type="EMBL" id="BNAQ01000011">
    <property type="protein sequence ID" value="GHH26024.1"/>
    <property type="molecule type" value="Genomic_DNA"/>
</dbReference>
<dbReference type="InterPro" id="IPR050272">
    <property type="entry name" value="Isochorismatase-like_hydrls"/>
</dbReference>
<protein>
    <submittedName>
        <fullName evidence="3">Isochorismatase</fullName>
    </submittedName>
</protein>
<dbReference type="SUPFAM" id="SSF52499">
    <property type="entry name" value="Isochorismatase-like hydrolases"/>
    <property type="match status" value="1"/>
</dbReference>
<evidence type="ECO:0000313" key="4">
    <source>
        <dbReference type="Proteomes" id="UP000652430"/>
    </source>
</evidence>
<dbReference type="Pfam" id="PF00857">
    <property type="entry name" value="Isochorismatase"/>
    <property type="match status" value="1"/>
</dbReference>
<name>A0ABQ3LU91_9SPHN</name>
<keyword evidence="4" id="KW-1185">Reference proteome</keyword>
<dbReference type="InterPro" id="IPR000868">
    <property type="entry name" value="Isochorismatase-like_dom"/>
</dbReference>
<gene>
    <name evidence="3" type="ORF">GCM10008023_40090</name>
</gene>
<accession>A0ABQ3LU91</accession>
<organism evidence="3 4">
    <name type="scientific">Sphingomonas glacialis</name>
    <dbReference type="NCBI Taxonomy" id="658225"/>
    <lineage>
        <taxon>Bacteria</taxon>
        <taxon>Pseudomonadati</taxon>
        <taxon>Pseudomonadota</taxon>
        <taxon>Alphaproteobacteria</taxon>
        <taxon>Sphingomonadales</taxon>
        <taxon>Sphingomonadaceae</taxon>
        <taxon>Sphingomonas</taxon>
    </lineage>
</organism>
<dbReference type="Gene3D" id="3.40.50.850">
    <property type="entry name" value="Isochorismatase-like"/>
    <property type="match status" value="1"/>
</dbReference>
<evidence type="ECO:0000313" key="3">
    <source>
        <dbReference type="EMBL" id="GHH26024.1"/>
    </source>
</evidence>
<feature type="domain" description="Isochorismatase-like" evidence="2">
    <location>
        <begin position="9"/>
        <end position="145"/>
    </location>
</feature>
<sequence length="180" mass="19532">MAIDMSKQALLVVDRQQGPFTGPRHDAAGLLARPNDLAVRLRAKGTPIIFIQHCGPEGDDLHPSKPGHALHEDLAVEALDTMITKASCDAFLETILADTLAKLEIDELIVTGCATDFCVDTTIRSALARGYKTIVPEDGHTTGDRPYLSAEKIIEHHNAVWANFISPVGPAHLTHCERII</sequence>
<comment type="caution">
    <text evidence="3">The sequence shown here is derived from an EMBL/GenBank/DDBJ whole genome shotgun (WGS) entry which is preliminary data.</text>
</comment>
<evidence type="ECO:0000256" key="1">
    <source>
        <dbReference type="ARBA" id="ARBA00022801"/>
    </source>
</evidence>
<evidence type="ECO:0000259" key="2">
    <source>
        <dbReference type="Pfam" id="PF00857"/>
    </source>
</evidence>
<keyword evidence="1" id="KW-0378">Hydrolase</keyword>
<reference evidence="4" key="1">
    <citation type="journal article" date="2019" name="Int. J. Syst. Evol. Microbiol.">
        <title>The Global Catalogue of Microorganisms (GCM) 10K type strain sequencing project: providing services to taxonomists for standard genome sequencing and annotation.</title>
        <authorList>
            <consortium name="The Broad Institute Genomics Platform"/>
            <consortium name="The Broad Institute Genome Sequencing Center for Infectious Disease"/>
            <person name="Wu L."/>
            <person name="Ma J."/>
        </authorList>
    </citation>
    <scope>NUCLEOTIDE SEQUENCE [LARGE SCALE GENOMIC DNA]</scope>
    <source>
        <strain evidence="4">CGMCC 1.8957</strain>
    </source>
</reference>
<dbReference type="RefSeq" id="WP_229839591.1">
    <property type="nucleotide sequence ID" value="NZ_BNAQ01000011.1"/>
</dbReference>
<dbReference type="PANTHER" id="PTHR43540">
    <property type="entry name" value="PEROXYUREIDOACRYLATE/UREIDOACRYLATE AMIDOHYDROLASE-RELATED"/>
    <property type="match status" value="1"/>
</dbReference>
<proteinExistence type="predicted"/>